<evidence type="ECO:0000259" key="4">
    <source>
        <dbReference type="Pfam" id="PF03328"/>
    </source>
</evidence>
<evidence type="ECO:0000313" key="5">
    <source>
        <dbReference type="EMBL" id="GLC31226.1"/>
    </source>
</evidence>
<proteinExistence type="predicted"/>
<evidence type="ECO:0000256" key="3">
    <source>
        <dbReference type="ARBA" id="ARBA00022842"/>
    </source>
</evidence>
<keyword evidence="2" id="KW-0479">Metal-binding</keyword>
<name>A0ABQ5N7P9_9CLOT</name>
<dbReference type="PIRSF" id="PIRSF015582">
    <property type="entry name" value="Cit_lyase_B"/>
    <property type="match status" value="1"/>
</dbReference>
<evidence type="ECO:0000256" key="1">
    <source>
        <dbReference type="ARBA" id="ARBA00001946"/>
    </source>
</evidence>
<evidence type="ECO:0000313" key="6">
    <source>
        <dbReference type="Proteomes" id="UP001208567"/>
    </source>
</evidence>
<dbReference type="RefSeq" id="WP_264850503.1">
    <property type="nucleotide sequence ID" value="NZ_BRXR01000001.1"/>
</dbReference>
<keyword evidence="6" id="KW-1185">Reference proteome</keyword>
<dbReference type="InterPro" id="IPR040442">
    <property type="entry name" value="Pyrv_kinase-like_dom_sf"/>
</dbReference>
<dbReference type="Pfam" id="PF03328">
    <property type="entry name" value="HpcH_HpaI"/>
    <property type="match status" value="1"/>
</dbReference>
<reference evidence="5 6" key="1">
    <citation type="journal article" date="2024" name="Int. J. Syst. Evol. Microbiol.">
        <title>Clostridium omnivorum sp. nov., isolated from anoxic soil under the treatment of reductive soil disinfestation.</title>
        <authorList>
            <person name="Ueki A."/>
            <person name="Tonouchi A."/>
            <person name="Kaku N."/>
            <person name="Honma S."/>
            <person name="Ueki K."/>
        </authorList>
    </citation>
    <scope>NUCLEOTIDE SEQUENCE [LARGE SCALE GENOMIC DNA]</scope>
    <source>
        <strain evidence="5 6">E14</strain>
    </source>
</reference>
<dbReference type="Proteomes" id="UP001208567">
    <property type="component" value="Unassembled WGS sequence"/>
</dbReference>
<keyword evidence="3" id="KW-0460">Magnesium</keyword>
<dbReference type="EMBL" id="BRXR01000001">
    <property type="protein sequence ID" value="GLC31226.1"/>
    <property type="molecule type" value="Genomic_DNA"/>
</dbReference>
<dbReference type="GO" id="GO:0016829">
    <property type="term" value="F:lyase activity"/>
    <property type="evidence" value="ECO:0007669"/>
    <property type="project" value="UniProtKB-KW"/>
</dbReference>
<dbReference type="SUPFAM" id="SSF51621">
    <property type="entry name" value="Phosphoenolpyruvate/pyruvate domain"/>
    <property type="match status" value="1"/>
</dbReference>
<sequence>MNPNKKRLRRTMMFLNAQKPSLMRDAFVYKPDSVIFDLEDAVAENQKDTARFSLYHTLKEVNYRGVERVVRINGLNTPYWEEDIRASVAGGCDCIRLPKCEYSKEILQVKAEIEKAEREFNRPVGSTLIMAAVESPRGIFNAVELCESTDRLMGIAIGAGDYMRTMGTKRHDDGQEMAFARGMVLNAAKLAGIQCFDTAYTELDKMDVFEREVKLIKQLGFDGKSIISPKQIEIVHRVFTPTEQEISQAERVVRAIEENAETGVGVFVLNGKMIDIAFLEGAQRTIALAKAAGVYEGDL</sequence>
<comment type="caution">
    <text evidence="5">The sequence shown here is derived from an EMBL/GenBank/DDBJ whole genome shotgun (WGS) entry which is preliminary data.</text>
</comment>
<accession>A0ABQ5N7P9</accession>
<feature type="domain" description="HpcH/HpaI aldolase/citrate lyase" evidence="4">
    <location>
        <begin position="10"/>
        <end position="229"/>
    </location>
</feature>
<dbReference type="Gene3D" id="3.20.20.60">
    <property type="entry name" value="Phosphoenolpyruvate-binding domains"/>
    <property type="match status" value="1"/>
</dbReference>
<dbReference type="InterPro" id="IPR015813">
    <property type="entry name" value="Pyrv/PenolPyrv_kinase-like_dom"/>
</dbReference>
<dbReference type="PANTHER" id="PTHR32308">
    <property type="entry name" value="LYASE BETA SUBUNIT, PUTATIVE (AFU_ORTHOLOGUE AFUA_4G13030)-RELATED"/>
    <property type="match status" value="1"/>
</dbReference>
<comment type="cofactor">
    <cofactor evidence="1">
        <name>Mg(2+)</name>
        <dbReference type="ChEBI" id="CHEBI:18420"/>
    </cofactor>
</comment>
<gene>
    <name evidence="5" type="ORF">bsdE14_26360</name>
</gene>
<protein>
    <submittedName>
        <fullName evidence="5">Citrate lyase subunit beta</fullName>
    </submittedName>
</protein>
<dbReference type="InterPro" id="IPR011206">
    <property type="entry name" value="Citrate_lyase_beta/mcl1/mcl2"/>
</dbReference>
<dbReference type="PANTHER" id="PTHR32308:SF10">
    <property type="entry name" value="CITRATE LYASE SUBUNIT BETA"/>
    <property type="match status" value="1"/>
</dbReference>
<keyword evidence="5" id="KW-0456">Lyase</keyword>
<dbReference type="InterPro" id="IPR005000">
    <property type="entry name" value="Aldolase/citrate-lyase_domain"/>
</dbReference>
<evidence type="ECO:0000256" key="2">
    <source>
        <dbReference type="ARBA" id="ARBA00022723"/>
    </source>
</evidence>
<organism evidence="5 6">
    <name type="scientific">Clostridium omnivorum</name>
    <dbReference type="NCBI Taxonomy" id="1604902"/>
    <lineage>
        <taxon>Bacteria</taxon>
        <taxon>Bacillati</taxon>
        <taxon>Bacillota</taxon>
        <taxon>Clostridia</taxon>
        <taxon>Eubacteriales</taxon>
        <taxon>Clostridiaceae</taxon>
        <taxon>Clostridium</taxon>
    </lineage>
</organism>